<keyword evidence="2" id="KW-1185">Reference proteome</keyword>
<protein>
    <recommendedName>
        <fullName evidence="3">Aminoglycoside phosphotransferase domain-containing protein</fullName>
    </recommendedName>
</protein>
<comment type="caution">
    <text evidence="1">The sequence shown here is derived from an EMBL/GenBank/DDBJ whole genome shotgun (WGS) entry which is preliminary data.</text>
</comment>
<evidence type="ECO:0008006" key="3">
    <source>
        <dbReference type="Google" id="ProtNLM"/>
    </source>
</evidence>
<evidence type="ECO:0000313" key="1">
    <source>
        <dbReference type="EMBL" id="MBD7949346.1"/>
    </source>
</evidence>
<name>A0ABR8RNI0_9CELL</name>
<reference evidence="1 2" key="1">
    <citation type="submission" date="2020-08" db="EMBL/GenBank/DDBJ databases">
        <title>A Genomic Blueprint of the Chicken Gut Microbiome.</title>
        <authorList>
            <person name="Gilroy R."/>
            <person name="Ravi A."/>
            <person name="Getino M."/>
            <person name="Pursley I."/>
            <person name="Horton D.L."/>
            <person name="Alikhan N.-F."/>
            <person name="Baker D."/>
            <person name="Gharbi K."/>
            <person name="Hall N."/>
            <person name="Watson M."/>
            <person name="Adriaenssens E.M."/>
            <person name="Foster-Nyarko E."/>
            <person name="Jarju S."/>
            <person name="Secka A."/>
            <person name="Antonio M."/>
            <person name="Oren A."/>
            <person name="Chaudhuri R."/>
            <person name="La Ragione R.M."/>
            <person name="Hildebrand F."/>
            <person name="Pallen M.J."/>
        </authorList>
    </citation>
    <scope>NUCLEOTIDE SEQUENCE [LARGE SCALE GENOMIC DNA]</scope>
    <source>
        <strain evidence="1 2">Sa4CUA1</strain>
    </source>
</reference>
<dbReference type="Proteomes" id="UP000641803">
    <property type="component" value="Unassembled WGS sequence"/>
</dbReference>
<accession>A0ABR8RNI0</accession>
<dbReference type="SUPFAM" id="SSF56112">
    <property type="entry name" value="Protein kinase-like (PK-like)"/>
    <property type="match status" value="1"/>
</dbReference>
<gene>
    <name evidence="1" type="ORF">H9652_02840</name>
</gene>
<proteinExistence type="predicted"/>
<dbReference type="RefSeq" id="WP_191794570.1">
    <property type="nucleotide sequence ID" value="NZ_JACSQQ010000003.1"/>
</dbReference>
<organism evidence="1 2">
    <name type="scientific">Oerskovia rustica</name>
    <dbReference type="NCBI Taxonomy" id="2762237"/>
    <lineage>
        <taxon>Bacteria</taxon>
        <taxon>Bacillati</taxon>
        <taxon>Actinomycetota</taxon>
        <taxon>Actinomycetes</taxon>
        <taxon>Micrococcales</taxon>
        <taxon>Cellulomonadaceae</taxon>
        <taxon>Oerskovia</taxon>
    </lineage>
</organism>
<dbReference type="InterPro" id="IPR011009">
    <property type="entry name" value="Kinase-like_dom_sf"/>
</dbReference>
<dbReference type="EMBL" id="JACSQQ010000003">
    <property type="protein sequence ID" value="MBD7949346.1"/>
    <property type="molecule type" value="Genomic_DNA"/>
</dbReference>
<sequence length="406" mass="42796">MPSAAPTPAPASPPAQTTRALVPDLDETLALAGIALGAALAEPEPLGGSTRSLVVRARVVAGLTDDRLDTTRAAAHVPGSTVVVKRFLDGPGVHGLPFEHEVAGLLTLDHTPVLLAVDEAHRLIVMSDVGDGPTLADLLLGSDRDAAWQGAHDWATALGELAGASGRRVERFSAELAARGVVKGWDLDADARAGVRRLVDALPTPTGLAREPLDAMLAFVHDDLEAVASLRAAGSPAVVSPGDTCPDNAVRTPAGWVFLDLEDTNVHHPALDAAYTLMPFSTCWCVFDPPTGLTDGLLAAFTTGLRRHRPDAVVEPAWTRDVLLACAGWILAMTGWLLDGAVADRPRVGPEGRSPSYRQLMTSRWRWGAEHLRDVTPSIATVLSDAVAWAEREWGPTPSGGYPAFD</sequence>
<evidence type="ECO:0000313" key="2">
    <source>
        <dbReference type="Proteomes" id="UP000641803"/>
    </source>
</evidence>